<dbReference type="KEGG" id="lak:106151938"/>
<dbReference type="RefSeq" id="XP_023933144.1">
    <property type="nucleotide sequence ID" value="XM_024077376.1"/>
</dbReference>
<dbReference type="Gene3D" id="3.90.550.50">
    <property type="match status" value="1"/>
</dbReference>
<organism evidence="12 13">
    <name type="scientific">Lingula anatina</name>
    <name type="common">Brachiopod</name>
    <name type="synonym">Lingula unguis</name>
    <dbReference type="NCBI Taxonomy" id="7574"/>
    <lineage>
        <taxon>Eukaryota</taxon>
        <taxon>Metazoa</taxon>
        <taxon>Spiralia</taxon>
        <taxon>Lophotrochozoa</taxon>
        <taxon>Brachiopoda</taxon>
        <taxon>Linguliformea</taxon>
        <taxon>Lingulata</taxon>
        <taxon>Lingulida</taxon>
        <taxon>Linguloidea</taxon>
        <taxon>Lingulidae</taxon>
        <taxon>Lingula</taxon>
    </lineage>
</organism>
<dbReference type="Proteomes" id="UP000085678">
    <property type="component" value="Unplaced"/>
</dbReference>
<dbReference type="OrthoDB" id="115198at2759"/>
<evidence type="ECO:0000256" key="6">
    <source>
        <dbReference type="ARBA" id="ARBA00022968"/>
    </source>
</evidence>
<comment type="similarity">
    <text evidence="2 10">Belongs to the glycosyltransferase 31 family.</text>
</comment>
<evidence type="ECO:0000313" key="13">
    <source>
        <dbReference type="RefSeq" id="XP_023933144.1"/>
    </source>
</evidence>
<evidence type="ECO:0000256" key="10">
    <source>
        <dbReference type="RuleBase" id="RU363063"/>
    </source>
</evidence>
<dbReference type="GO" id="GO:0016758">
    <property type="term" value="F:hexosyltransferase activity"/>
    <property type="evidence" value="ECO:0007669"/>
    <property type="project" value="InterPro"/>
</dbReference>
<feature type="region of interest" description="Disordered" evidence="11">
    <location>
        <begin position="95"/>
        <end position="127"/>
    </location>
</feature>
<evidence type="ECO:0000256" key="8">
    <source>
        <dbReference type="ARBA" id="ARBA00023034"/>
    </source>
</evidence>
<evidence type="ECO:0000256" key="11">
    <source>
        <dbReference type="SAM" id="MobiDB-lite"/>
    </source>
</evidence>
<accession>A0A2R2MSB3</accession>
<comment type="subcellular location">
    <subcellularLocation>
        <location evidence="1 10">Golgi apparatus membrane</location>
        <topology evidence="1 10">Single-pass type II membrane protein</topology>
    </subcellularLocation>
</comment>
<evidence type="ECO:0000256" key="7">
    <source>
        <dbReference type="ARBA" id="ARBA00022989"/>
    </source>
</evidence>
<evidence type="ECO:0000256" key="4">
    <source>
        <dbReference type="ARBA" id="ARBA00022679"/>
    </source>
</evidence>
<evidence type="ECO:0000256" key="5">
    <source>
        <dbReference type="ARBA" id="ARBA00022692"/>
    </source>
</evidence>
<dbReference type="AlphaFoldDB" id="A0A2R2MSB3"/>
<dbReference type="GeneID" id="106151938"/>
<keyword evidence="8 10" id="KW-0333">Golgi apparatus</keyword>
<keyword evidence="3 10" id="KW-0328">Glycosyltransferase</keyword>
<dbReference type="Pfam" id="PF01762">
    <property type="entry name" value="Galactosyl_T"/>
    <property type="match status" value="1"/>
</dbReference>
<keyword evidence="9" id="KW-0472">Membrane</keyword>
<keyword evidence="5" id="KW-0812">Transmembrane</keyword>
<proteinExistence type="inferred from homology"/>
<keyword evidence="6" id="KW-0735">Signal-anchor</keyword>
<keyword evidence="4" id="KW-0808">Transferase</keyword>
<keyword evidence="12" id="KW-1185">Reference proteome</keyword>
<evidence type="ECO:0000256" key="2">
    <source>
        <dbReference type="ARBA" id="ARBA00008661"/>
    </source>
</evidence>
<name>A0A2R2MSB3_LINAN</name>
<evidence type="ECO:0000256" key="9">
    <source>
        <dbReference type="ARBA" id="ARBA00023136"/>
    </source>
</evidence>
<evidence type="ECO:0000256" key="1">
    <source>
        <dbReference type="ARBA" id="ARBA00004323"/>
    </source>
</evidence>
<keyword evidence="7" id="KW-1133">Transmembrane helix</keyword>
<dbReference type="InterPro" id="IPR002659">
    <property type="entry name" value="Glyco_trans_31"/>
</dbReference>
<dbReference type="FunFam" id="3.90.550.50:FF:000028">
    <property type="entry name" value="Hexosyltransferase"/>
    <property type="match status" value="1"/>
</dbReference>
<reference evidence="13" key="1">
    <citation type="submission" date="2025-08" db="UniProtKB">
        <authorList>
            <consortium name="RefSeq"/>
        </authorList>
    </citation>
    <scope>IDENTIFICATION</scope>
    <source>
        <tissue evidence="13">Gonads</tissue>
    </source>
</reference>
<dbReference type="PANTHER" id="PTHR11214:SF364">
    <property type="entry name" value="HEXOSYLTRANSFERASE"/>
    <property type="match status" value="1"/>
</dbReference>
<dbReference type="InParanoid" id="A0A2R2MSB3"/>
<evidence type="ECO:0000256" key="3">
    <source>
        <dbReference type="ARBA" id="ARBA00022676"/>
    </source>
</evidence>
<evidence type="ECO:0000313" key="12">
    <source>
        <dbReference type="Proteomes" id="UP000085678"/>
    </source>
</evidence>
<sequence length="430" mass="50264">MFPRKSVLTQRTVNVIVILLLLFNIYSWRQTQQQLASHTEDVERQGLERIGRSSGLEEQESYRAFVQVMRPQSNRTVNKTGKPSNSLINVVKFRPRNKTNEAPPGVSGDTGGKTGRTGQSGDTGQPVRSVHNFYGKVSAEQFKEALKVNYSNPHDFKYIINPGEKTCGQSPVFILTYVHSSPEHYKRRSTIRETWGNTKLFPDLQMRMVFLIGKSPSKTVQDSLLMESDRFNDIIQEDYLDSYKNLTYKGIQGLKWMTTYCRQAEFVLKSDDDIFINIFSLVKHLKTLKHYGIRKRAILCHLWTRMKVMRDVKSKWYISPEEYKDDFYPKYCSGSAFLFSGDIVPEMYEISKVTPFFWVDDFYITGLLPSRLENVKHEPLNKAYYFQADLVEKFTGPHYYLYMFAHLHGLDKFYYMWNIIFEKERGKKPS</sequence>
<dbReference type="GO" id="GO:0006493">
    <property type="term" value="P:protein O-linked glycosylation"/>
    <property type="evidence" value="ECO:0007669"/>
    <property type="project" value="TreeGrafter"/>
</dbReference>
<gene>
    <name evidence="13" type="primary">LOC106151938</name>
</gene>
<dbReference type="PANTHER" id="PTHR11214">
    <property type="entry name" value="BETA-1,3-N-ACETYLGLUCOSAMINYLTRANSFERASE"/>
    <property type="match status" value="1"/>
</dbReference>
<dbReference type="EC" id="2.4.1.-" evidence="10"/>
<dbReference type="GO" id="GO:0000139">
    <property type="term" value="C:Golgi membrane"/>
    <property type="evidence" value="ECO:0007669"/>
    <property type="project" value="UniProtKB-SubCell"/>
</dbReference>
<dbReference type="STRING" id="7574.A0A2R2MSB3"/>
<dbReference type="FunCoup" id="A0A2R2MSB3">
    <property type="interactions" value="101"/>
</dbReference>
<protein>
    <recommendedName>
        <fullName evidence="10">Hexosyltransferase</fullName>
        <ecNumber evidence="10">2.4.1.-</ecNumber>
    </recommendedName>
</protein>